<accession>A0ABW4VBF9</accession>
<dbReference type="Pfam" id="PF00877">
    <property type="entry name" value="NLPC_P60"/>
    <property type="match status" value="1"/>
</dbReference>
<reference evidence="8" key="1">
    <citation type="journal article" date="2019" name="Int. J. Syst. Evol. Microbiol.">
        <title>The Global Catalogue of Microorganisms (GCM) 10K type strain sequencing project: providing services to taxonomists for standard genome sequencing and annotation.</title>
        <authorList>
            <consortium name="The Broad Institute Genomics Platform"/>
            <consortium name="The Broad Institute Genome Sequencing Center for Infectious Disease"/>
            <person name="Wu L."/>
            <person name="Ma J."/>
        </authorList>
    </citation>
    <scope>NUCLEOTIDE SEQUENCE [LARGE SCALE GENOMIC DNA]</scope>
    <source>
        <strain evidence="8">CCM 7043</strain>
    </source>
</reference>
<dbReference type="Proteomes" id="UP001597338">
    <property type="component" value="Unassembled WGS sequence"/>
</dbReference>
<dbReference type="InterPro" id="IPR000064">
    <property type="entry name" value="NLP_P60_dom"/>
</dbReference>
<proteinExistence type="inferred from homology"/>
<dbReference type="RefSeq" id="WP_377198977.1">
    <property type="nucleotide sequence ID" value="NZ_JBHUHF010000001.1"/>
</dbReference>
<dbReference type="PANTHER" id="PTHR47359:SF3">
    <property type="entry name" value="NLP_P60 DOMAIN-CONTAINING PROTEIN-RELATED"/>
    <property type="match status" value="1"/>
</dbReference>
<keyword evidence="4" id="KW-0788">Thiol protease</keyword>
<keyword evidence="3" id="KW-0378">Hydrolase</keyword>
<sequence>MTNSIRGRHRDSRPAMTPLTILARTATENAGTVARRGAIAAAAGGVLISTIATTAHAAPAMDLKTDVKTAKLNSVDLNSLTAVAKQAVVNSPTVTVPADAKMPIEMEALGTSSDADGKTGSGEEGEGPAVVSVDAPDPVPVGQQAINIAFNYLGITYVLGGNSPAEGMDCSGLIQYVYAQLGVPLPHQSTAQLNSGYQVTTPEPGDIVWTPGHVALYAGDGMVIEAWAAGMPVRYTEMWQNNPTFIRVV</sequence>
<evidence type="ECO:0000313" key="8">
    <source>
        <dbReference type="Proteomes" id="UP001597338"/>
    </source>
</evidence>
<keyword evidence="8" id="KW-1185">Reference proteome</keyword>
<evidence type="ECO:0000256" key="2">
    <source>
        <dbReference type="ARBA" id="ARBA00022670"/>
    </source>
</evidence>
<evidence type="ECO:0000313" key="7">
    <source>
        <dbReference type="EMBL" id="MFD2027221.1"/>
    </source>
</evidence>
<dbReference type="SUPFAM" id="SSF54001">
    <property type="entry name" value="Cysteine proteinases"/>
    <property type="match status" value="1"/>
</dbReference>
<dbReference type="PANTHER" id="PTHR47359">
    <property type="entry name" value="PEPTIDOGLYCAN DL-ENDOPEPTIDASE CWLO"/>
    <property type="match status" value="1"/>
</dbReference>
<organism evidence="7 8">
    <name type="scientific">Promicromonospora aerolata</name>
    <dbReference type="NCBI Taxonomy" id="195749"/>
    <lineage>
        <taxon>Bacteria</taxon>
        <taxon>Bacillati</taxon>
        <taxon>Actinomycetota</taxon>
        <taxon>Actinomycetes</taxon>
        <taxon>Micrococcales</taxon>
        <taxon>Promicromonosporaceae</taxon>
        <taxon>Promicromonospora</taxon>
    </lineage>
</organism>
<evidence type="ECO:0000256" key="5">
    <source>
        <dbReference type="SAM" id="MobiDB-lite"/>
    </source>
</evidence>
<feature type="domain" description="NlpC/P60" evidence="6">
    <location>
        <begin position="139"/>
        <end position="249"/>
    </location>
</feature>
<dbReference type="InterPro" id="IPR051794">
    <property type="entry name" value="PG_Endopeptidase_C40"/>
</dbReference>
<name>A0ABW4VBF9_9MICO</name>
<keyword evidence="2" id="KW-0645">Protease</keyword>
<gene>
    <name evidence="7" type="ORF">ACFSL2_17035</name>
</gene>
<feature type="region of interest" description="Disordered" evidence="5">
    <location>
        <begin position="111"/>
        <end position="135"/>
    </location>
</feature>
<evidence type="ECO:0000259" key="6">
    <source>
        <dbReference type="PROSITE" id="PS51935"/>
    </source>
</evidence>
<dbReference type="PROSITE" id="PS51935">
    <property type="entry name" value="NLPC_P60"/>
    <property type="match status" value="1"/>
</dbReference>
<evidence type="ECO:0000256" key="3">
    <source>
        <dbReference type="ARBA" id="ARBA00022801"/>
    </source>
</evidence>
<protein>
    <submittedName>
        <fullName evidence="7">C40 family peptidase</fullName>
    </submittedName>
</protein>
<dbReference type="EMBL" id="JBHUHF010000001">
    <property type="protein sequence ID" value="MFD2027221.1"/>
    <property type="molecule type" value="Genomic_DNA"/>
</dbReference>
<evidence type="ECO:0000256" key="4">
    <source>
        <dbReference type="ARBA" id="ARBA00022807"/>
    </source>
</evidence>
<evidence type="ECO:0000256" key="1">
    <source>
        <dbReference type="ARBA" id="ARBA00007074"/>
    </source>
</evidence>
<dbReference type="InterPro" id="IPR038765">
    <property type="entry name" value="Papain-like_cys_pep_sf"/>
</dbReference>
<comment type="similarity">
    <text evidence="1">Belongs to the peptidase C40 family.</text>
</comment>
<dbReference type="Gene3D" id="3.90.1720.10">
    <property type="entry name" value="endopeptidase domain like (from Nostoc punctiforme)"/>
    <property type="match status" value="1"/>
</dbReference>
<comment type="caution">
    <text evidence="7">The sequence shown here is derived from an EMBL/GenBank/DDBJ whole genome shotgun (WGS) entry which is preliminary data.</text>
</comment>